<evidence type="ECO:0000313" key="8">
    <source>
        <dbReference type="Proteomes" id="UP000595917"/>
    </source>
</evidence>
<organism evidence="7 8">
    <name type="scientific">Breznakiella homolactica</name>
    <dbReference type="NCBI Taxonomy" id="2798577"/>
    <lineage>
        <taxon>Bacteria</taxon>
        <taxon>Pseudomonadati</taxon>
        <taxon>Spirochaetota</taxon>
        <taxon>Spirochaetia</taxon>
        <taxon>Spirochaetales</taxon>
        <taxon>Breznakiellaceae</taxon>
        <taxon>Breznakiella</taxon>
    </lineage>
</organism>
<keyword evidence="4" id="KW-0055">Arginine biosynthesis</keyword>
<dbReference type="InterPro" id="IPR029419">
    <property type="entry name" value="Arg_succ_lyase_C"/>
</dbReference>
<dbReference type="EMBL" id="CP067089">
    <property type="protein sequence ID" value="QQO08345.1"/>
    <property type="molecule type" value="Genomic_DNA"/>
</dbReference>
<dbReference type="GO" id="GO:0005829">
    <property type="term" value="C:cytosol"/>
    <property type="evidence" value="ECO:0007669"/>
    <property type="project" value="TreeGrafter"/>
</dbReference>
<dbReference type="InterPro" id="IPR008948">
    <property type="entry name" value="L-Aspartase-like"/>
</dbReference>
<dbReference type="SUPFAM" id="SSF48557">
    <property type="entry name" value="L-aspartase-like"/>
    <property type="match status" value="1"/>
</dbReference>
<dbReference type="Gene3D" id="1.10.40.30">
    <property type="entry name" value="Fumarase/aspartase (C-terminal domain)"/>
    <property type="match status" value="1"/>
</dbReference>
<dbReference type="PRINTS" id="PR00149">
    <property type="entry name" value="FUMRATELYASE"/>
</dbReference>
<dbReference type="PANTHER" id="PTHR43814:SF1">
    <property type="entry name" value="ARGININOSUCCINATE LYASE"/>
    <property type="match status" value="1"/>
</dbReference>
<evidence type="ECO:0000256" key="4">
    <source>
        <dbReference type="ARBA" id="ARBA00022571"/>
    </source>
</evidence>
<gene>
    <name evidence="7" type="ORF">JFL75_15610</name>
</gene>
<evidence type="ECO:0000313" key="7">
    <source>
        <dbReference type="EMBL" id="QQO08345.1"/>
    </source>
</evidence>
<proteinExistence type="predicted"/>
<dbReference type="Gene3D" id="1.10.275.10">
    <property type="entry name" value="Fumarase/aspartase (N-terminal domain)"/>
    <property type="match status" value="1"/>
</dbReference>
<comment type="catalytic activity">
    <reaction evidence="1">
        <text>2-(N(omega)-L-arginino)succinate = fumarate + L-arginine</text>
        <dbReference type="Rhea" id="RHEA:24020"/>
        <dbReference type="ChEBI" id="CHEBI:29806"/>
        <dbReference type="ChEBI" id="CHEBI:32682"/>
        <dbReference type="ChEBI" id="CHEBI:57472"/>
        <dbReference type="EC" id="4.3.2.1"/>
    </reaction>
</comment>
<dbReference type="InterPro" id="IPR024083">
    <property type="entry name" value="Fumarase/histidase_N"/>
</dbReference>
<reference evidence="7" key="1">
    <citation type="submission" date="2021-01" db="EMBL/GenBank/DDBJ databases">
        <title>Description of Breznakiella homolactica.</title>
        <authorList>
            <person name="Song Y."/>
            <person name="Brune A."/>
        </authorList>
    </citation>
    <scope>NUCLEOTIDE SEQUENCE</scope>
    <source>
        <strain evidence="7">RmG30</strain>
    </source>
</reference>
<comment type="pathway">
    <text evidence="2">Amino-acid biosynthesis; L-arginine biosynthesis; L-arginine from L-ornithine and carbamoyl phosphate: step 3/3.</text>
</comment>
<evidence type="ECO:0000256" key="3">
    <source>
        <dbReference type="ARBA" id="ARBA00012338"/>
    </source>
</evidence>
<accession>A0A7T8B9V9</accession>
<dbReference type="KEGG" id="bhc:JFL75_15610"/>
<dbReference type="InterPro" id="IPR009049">
    <property type="entry name" value="Argininosuccinate_lyase"/>
</dbReference>
<dbReference type="Pfam" id="PF14698">
    <property type="entry name" value="ASL_C2"/>
    <property type="match status" value="1"/>
</dbReference>
<dbReference type="Proteomes" id="UP000595917">
    <property type="component" value="Chromosome"/>
</dbReference>
<dbReference type="Gene3D" id="1.20.200.10">
    <property type="entry name" value="Fumarase/aspartase (Central domain)"/>
    <property type="match status" value="1"/>
</dbReference>
<evidence type="ECO:0000256" key="1">
    <source>
        <dbReference type="ARBA" id="ARBA00000985"/>
    </source>
</evidence>
<evidence type="ECO:0000259" key="5">
    <source>
        <dbReference type="Pfam" id="PF00206"/>
    </source>
</evidence>
<dbReference type="UniPathway" id="UPA00068">
    <property type="reaction ID" value="UER00114"/>
</dbReference>
<dbReference type="RefSeq" id="WP_215625651.1">
    <property type="nucleotide sequence ID" value="NZ_CP067089.2"/>
</dbReference>
<evidence type="ECO:0000256" key="2">
    <source>
        <dbReference type="ARBA" id="ARBA00004941"/>
    </source>
</evidence>
<keyword evidence="8" id="KW-1185">Reference proteome</keyword>
<dbReference type="GO" id="GO:0042450">
    <property type="term" value="P:L-arginine biosynthetic process via ornithine"/>
    <property type="evidence" value="ECO:0007669"/>
    <property type="project" value="InterPro"/>
</dbReference>
<evidence type="ECO:0000259" key="6">
    <source>
        <dbReference type="Pfam" id="PF14698"/>
    </source>
</evidence>
<feature type="domain" description="Fumarate lyase N-terminal" evidence="5">
    <location>
        <begin position="38"/>
        <end position="287"/>
    </location>
</feature>
<sequence length="478" mass="52466">MFSKTYVNRVLDPCYQNWRKYFTEISYAVHKAHLVMLRERNIIKPDIAAAIKQGMDSIEKDFVYPETIPDNTEDLYFVFEKELGRRIGEDKAGFLHTARSRNDMDAAVFRIFIRRRILELLDSLAVLAGSLQDRIAGNGGTDPIILYTHGQPANVSTMGHYLGSMLLNIGECAESLCKALNTVNKSPMGACAITATGFPIDRSLVSQLLGFETPVVNSYEAISTSHWLTFPAAALKLLLTDIGRYMADMGHKASCEVGILWFPDSLVQISSIMPQKRNPVILEHVRIQGALAAGILGGIEDIFRNVPFQDVNEAGDAAADEFSRAADLALSCLDLFNETVQNAAIVRDRVYEISASYGICTTELADSMVRDFGISFREAHGLTSAFVKSGNDKKTLRRKYAEAGYGELPYSDAEIDRILSPDNFIAVRTVPGGPAPGGMESVVQAASGVTENLRAVISGIRTTEEKASRELADRYAAL</sequence>
<dbReference type="PANTHER" id="PTHR43814">
    <property type="entry name" value="ARGININOSUCCINATE LYASE"/>
    <property type="match status" value="1"/>
</dbReference>
<feature type="domain" description="Argininosuccinate lyase C-terminal" evidence="6">
    <location>
        <begin position="361"/>
        <end position="424"/>
    </location>
</feature>
<dbReference type="AlphaFoldDB" id="A0A7T8B9V9"/>
<name>A0A7T8B9V9_9SPIR</name>
<keyword evidence="4" id="KW-0028">Amino-acid biosynthesis</keyword>
<dbReference type="EC" id="4.3.2.1" evidence="3"/>
<dbReference type="PRINTS" id="PR00145">
    <property type="entry name" value="ARGSUCLYASE"/>
</dbReference>
<dbReference type="GO" id="GO:0004056">
    <property type="term" value="F:argininosuccinate lyase activity"/>
    <property type="evidence" value="ECO:0007669"/>
    <property type="project" value="UniProtKB-EC"/>
</dbReference>
<dbReference type="InterPro" id="IPR000362">
    <property type="entry name" value="Fumarate_lyase_fam"/>
</dbReference>
<dbReference type="InterPro" id="IPR022761">
    <property type="entry name" value="Fumarate_lyase_N"/>
</dbReference>
<protein>
    <recommendedName>
        <fullName evidence="3">argininosuccinate lyase</fullName>
        <ecNumber evidence="3">4.3.2.1</ecNumber>
    </recommendedName>
</protein>
<dbReference type="Pfam" id="PF00206">
    <property type="entry name" value="Lyase_1"/>
    <property type="match status" value="1"/>
</dbReference>